<dbReference type="InterPro" id="IPR050968">
    <property type="entry name" value="Cytochrome_c_oxidase_bac_sub4"/>
</dbReference>
<dbReference type="Pfam" id="PF03626">
    <property type="entry name" value="COX4_pro"/>
    <property type="match status" value="1"/>
</dbReference>
<evidence type="ECO:0000256" key="12">
    <source>
        <dbReference type="ARBA" id="ARBA00025694"/>
    </source>
</evidence>
<evidence type="ECO:0000256" key="10">
    <source>
        <dbReference type="ARBA" id="ARBA00023002"/>
    </source>
</evidence>
<dbReference type="GO" id="GO:0005886">
    <property type="term" value="C:plasma membrane"/>
    <property type="evidence" value="ECO:0007669"/>
    <property type="project" value="UniProtKB-SubCell"/>
</dbReference>
<comment type="subcellular location">
    <subcellularLocation>
        <location evidence="1">Cell membrane</location>
        <topology evidence="1">Multi-pass membrane protein</topology>
    </subcellularLocation>
</comment>
<evidence type="ECO:0000256" key="3">
    <source>
        <dbReference type="ARBA" id="ARBA00011700"/>
    </source>
</evidence>
<feature type="transmembrane region" description="Helical" evidence="17">
    <location>
        <begin position="39"/>
        <end position="60"/>
    </location>
</feature>
<keyword evidence="19" id="KW-1185">Reference proteome</keyword>
<evidence type="ECO:0000256" key="15">
    <source>
        <dbReference type="ARBA" id="ARBA00031887"/>
    </source>
</evidence>
<dbReference type="InterPro" id="IPR005171">
    <property type="entry name" value="Cyt_c_oxidase_su4_prok"/>
</dbReference>
<name>A0A1X7AM42_9GAMM</name>
<keyword evidence="11 17" id="KW-0472">Membrane</keyword>
<evidence type="ECO:0000256" key="9">
    <source>
        <dbReference type="ARBA" id="ARBA00022989"/>
    </source>
</evidence>
<comment type="similarity">
    <text evidence="2">Belongs to the cytochrome c oxidase bacterial subunit 4 family.</text>
</comment>
<keyword evidence="5" id="KW-0813">Transport</keyword>
<evidence type="ECO:0000256" key="8">
    <source>
        <dbReference type="ARBA" id="ARBA00022982"/>
    </source>
</evidence>
<comment type="function">
    <text evidence="12">Cytochrome bo(3) ubiquinol terminal oxidase is the component of the aerobic respiratory chain of E.coli that predominates when cells are grown at high aeration. Has proton pump activity across the membrane in addition to electron transfer, pumping 2 protons/electron.</text>
</comment>
<sequence length="103" mass="11642">MPMNHYPESTLRDYLTGLVLAAALTIAPFWLVITHPLKSGATFALLAVCALVQLLVHLRFFLHLRISHMDRIWLGALLFAGVLILIMVGGSLWIMWDLNMRMV</sequence>
<evidence type="ECO:0000256" key="11">
    <source>
        <dbReference type="ARBA" id="ARBA00023136"/>
    </source>
</evidence>
<keyword evidence="9 17" id="KW-1133">Transmembrane helix</keyword>
<organism evidence="18 19">
    <name type="scientific">Parendozoicomonas haliclonae</name>
    <dbReference type="NCBI Taxonomy" id="1960125"/>
    <lineage>
        <taxon>Bacteria</taxon>
        <taxon>Pseudomonadati</taxon>
        <taxon>Pseudomonadota</taxon>
        <taxon>Gammaproteobacteria</taxon>
        <taxon>Oceanospirillales</taxon>
        <taxon>Endozoicomonadaceae</taxon>
        <taxon>Parendozoicomonas</taxon>
    </lineage>
</organism>
<dbReference type="AlphaFoldDB" id="A0A1X7AM42"/>
<dbReference type="PANTHER" id="PTHR36835">
    <property type="entry name" value="CYTOCHROME BO(3) UBIQUINOL OXIDASE SUBUNIT 4"/>
    <property type="match status" value="1"/>
</dbReference>
<keyword evidence="6" id="KW-1003">Cell membrane</keyword>
<evidence type="ECO:0000313" key="19">
    <source>
        <dbReference type="Proteomes" id="UP000196573"/>
    </source>
</evidence>
<dbReference type="Proteomes" id="UP000196573">
    <property type="component" value="Unassembled WGS sequence"/>
</dbReference>
<evidence type="ECO:0000256" key="5">
    <source>
        <dbReference type="ARBA" id="ARBA00022448"/>
    </source>
</evidence>
<gene>
    <name evidence="18" type="primary">cyoD</name>
    <name evidence="18" type="ORF">EHSB41UT_02267</name>
</gene>
<feature type="transmembrane region" description="Helical" evidence="17">
    <location>
        <begin position="72"/>
        <end position="96"/>
    </location>
</feature>
<reference evidence="18 19" key="1">
    <citation type="submission" date="2017-03" db="EMBL/GenBank/DDBJ databases">
        <authorList>
            <person name="Afonso C.L."/>
            <person name="Miller P.J."/>
            <person name="Scott M.A."/>
            <person name="Spackman E."/>
            <person name="Goraichik I."/>
            <person name="Dimitrov K.M."/>
            <person name="Suarez D.L."/>
            <person name="Swayne D.E."/>
        </authorList>
    </citation>
    <scope>NUCLEOTIDE SEQUENCE [LARGE SCALE GENOMIC DNA]</scope>
    <source>
        <strain evidence="18">SB41UT1</strain>
    </source>
</reference>
<accession>A0A1X7AM42</accession>
<evidence type="ECO:0000313" key="18">
    <source>
        <dbReference type="EMBL" id="SMA46976.1"/>
    </source>
</evidence>
<dbReference type="GO" id="GO:0015990">
    <property type="term" value="P:electron transport coupled proton transport"/>
    <property type="evidence" value="ECO:0007669"/>
    <property type="project" value="InterPro"/>
</dbReference>
<evidence type="ECO:0000256" key="1">
    <source>
        <dbReference type="ARBA" id="ARBA00004651"/>
    </source>
</evidence>
<proteinExistence type="inferred from homology"/>
<dbReference type="GO" id="GO:0019646">
    <property type="term" value="P:aerobic electron transport chain"/>
    <property type="evidence" value="ECO:0007669"/>
    <property type="project" value="TreeGrafter"/>
</dbReference>
<dbReference type="GO" id="GO:0015078">
    <property type="term" value="F:proton transmembrane transporter activity"/>
    <property type="evidence" value="ECO:0007669"/>
    <property type="project" value="TreeGrafter"/>
</dbReference>
<evidence type="ECO:0000256" key="2">
    <source>
        <dbReference type="ARBA" id="ARBA00008079"/>
    </source>
</evidence>
<dbReference type="EMBL" id="FWPT01000005">
    <property type="protein sequence ID" value="SMA46976.1"/>
    <property type="molecule type" value="Genomic_DNA"/>
</dbReference>
<keyword evidence="10" id="KW-0560">Oxidoreductase</keyword>
<evidence type="ECO:0000256" key="7">
    <source>
        <dbReference type="ARBA" id="ARBA00022692"/>
    </source>
</evidence>
<evidence type="ECO:0000256" key="16">
    <source>
        <dbReference type="ARBA" id="ARBA00032185"/>
    </source>
</evidence>
<evidence type="ECO:0000256" key="6">
    <source>
        <dbReference type="ARBA" id="ARBA00022475"/>
    </source>
</evidence>
<evidence type="ECO:0000256" key="13">
    <source>
        <dbReference type="ARBA" id="ARBA00030071"/>
    </source>
</evidence>
<dbReference type="GO" id="GO:0009486">
    <property type="term" value="F:cytochrome bo3 ubiquinol oxidase activity"/>
    <property type="evidence" value="ECO:0007669"/>
    <property type="project" value="InterPro"/>
</dbReference>
<keyword evidence="7 17" id="KW-0812">Transmembrane</keyword>
<dbReference type="InterPro" id="IPR014210">
    <property type="entry name" value="Cyt_o_ubiqinol_oxidase_su4"/>
</dbReference>
<comment type="subunit">
    <text evidence="3">Heterooctamer of two A chains, two B chains, two C chains and two D chains.</text>
</comment>
<keyword evidence="8" id="KW-0249">Electron transport</keyword>
<evidence type="ECO:0000256" key="4">
    <source>
        <dbReference type="ARBA" id="ARBA00014689"/>
    </source>
</evidence>
<dbReference type="GO" id="GO:0009319">
    <property type="term" value="C:cytochrome o ubiquinol oxidase complex"/>
    <property type="evidence" value="ECO:0007669"/>
    <property type="project" value="TreeGrafter"/>
</dbReference>
<dbReference type="NCBIfam" id="TIGR02847">
    <property type="entry name" value="CyoD"/>
    <property type="match status" value="1"/>
</dbReference>
<protein>
    <recommendedName>
        <fullName evidence="4">Cytochrome bo(3) ubiquinol oxidase subunit 4</fullName>
    </recommendedName>
    <alternativeName>
        <fullName evidence="16">Cytochrome o ubiquinol oxidase subunit 4</fullName>
    </alternativeName>
    <alternativeName>
        <fullName evidence="13">Oxidase bo(3) subunit 4</fullName>
    </alternativeName>
    <alternativeName>
        <fullName evidence="14">Ubiquinol oxidase polypeptide IV</fullName>
    </alternativeName>
    <alternativeName>
        <fullName evidence="15">Ubiquinol oxidase subunit 4</fullName>
    </alternativeName>
</protein>
<evidence type="ECO:0000256" key="14">
    <source>
        <dbReference type="ARBA" id="ARBA00030211"/>
    </source>
</evidence>
<feature type="transmembrane region" description="Helical" evidence="17">
    <location>
        <begin position="12"/>
        <end position="33"/>
    </location>
</feature>
<dbReference type="PANTHER" id="PTHR36835:SF1">
    <property type="entry name" value="CYTOCHROME BO(3) UBIQUINOL OXIDASE SUBUNIT 4"/>
    <property type="match status" value="1"/>
</dbReference>
<evidence type="ECO:0000256" key="17">
    <source>
        <dbReference type="SAM" id="Phobius"/>
    </source>
</evidence>